<feature type="region of interest" description="Disordered" evidence="1">
    <location>
        <begin position="65"/>
        <end position="238"/>
    </location>
</feature>
<dbReference type="STRING" id="45351.A7SK90"/>
<evidence type="ECO:0000313" key="2">
    <source>
        <dbReference type="EMBL" id="EDO35851.1"/>
    </source>
</evidence>
<evidence type="ECO:0000256" key="1">
    <source>
        <dbReference type="SAM" id="MobiDB-lite"/>
    </source>
</evidence>
<name>A7SK90_NEMVE</name>
<feature type="compositionally biased region" description="Acidic residues" evidence="1">
    <location>
        <begin position="137"/>
        <end position="157"/>
    </location>
</feature>
<dbReference type="HOGENOM" id="CLU_1168398_0_0_1"/>
<dbReference type="EMBL" id="DS469685">
    <property type="protein sequence ID" value="EDO35851.1"/>
    <property type="molecule type" value="Genomic_DNA"/>
</dbReference>
<feature type="compositionally biased region" description="Low complexity" evidence="1">
    <location>
        <begin position="183"/>
        <end position="207"/>
    </location>
</feature>
<proteinExistence type="predicted"/>
<gene>
    <name evidence="2" type="ORF">NEMVEDRAFT_v1g213575</name>
</gene>
<protein>
    <submittedName>
        <fullName evidence="2">Uncharacterized protein</fullName>
    </submittedName>
</protein>
<feature type="compositionally biased region" description="Low complexity" evidence="1">
    <location>
        <begin position="112"/>
        <end position="136"/>
    </location>
</feature>
<keyword evidence="3" id="KW-1185">Reference proteome</keyword>
<evidence type="ECO:0000313" key="3">
    <source>
        <dbReference type="Proteomes" id="UP000001593"/>
    </source>
</evidence>
<feature type="non-terminal residue" evidence="2">
    <location>
        <position position="238"/>
    </location>
</feature>
<sequence>MDDTRIEWIRDRVYCGVGITDPEVFEDLLNRDEGKHENEILSFLNEDPKDGYGLLFYSILREEQEEIEVEAEPELPEMTDHDEEDADKNSAEGSGDVEGEDLALERVPTADGGASQAEGSKGGEAASATGSDANAEGGEENAEPELPEMTDNDEEDADKNSAEGSGDVEGEDLALERVPTADGGASQAEGSKAGEAASATGSEANAEGGEENAEVPAEGAEGSEEVPEGEVSPKPPAT</sequence>
<organism evidence="2 3">
    <name type="scientific">Nematostella vectensis</name>
    <name type="common">Starlet sea anemone</name>
    <dbReference type="NCBI Taxonomy" id="45351"/>
    <lineage>
        <taxon>Eukaryota</taxon>
        <taxon>Metazoa</taxon>
        <taxon>Cnidaria</taxon>
        <taxon>Anthozoa</taxon>
        <taxon>Hexacorallia</taxon>
        <taxon>Actiniaria</taxon>
        <taxon>Edwardsiidae</taxon>
        <taxon>Nematostella</taxon>
    </lineage>
</organism>
<accession>A7SK90</accession>
<dbReference type="InParanoid" id="A7SK90"/>
<feature type="compositionally biased region" description="Acidic residues" evidence="1">
    <location>
        <begin position="65"/>
        <end position="86"/>
    </location>
</feature>
<reference evidence="2 3" key="1">
    <citation type="journal article" date="2007" name="Science">
        <title>Sea anemone genome reveals ancestral eumetazoan gene repertoire and genomic organization.</title>
        <authorList>
            <person name="Putnam N.H."/>
            <person name="Srivastava M."/>
            <person name="Hellsten U."/>
            <person name="Dirks B."/>
            <person name="Chapman J."/>
            <person name="Salamov A."/>
            <person name="Terry A."/>
            <person name="Shapiro H."/>
            <person name="Lindquist E."/>
            <person name="Kapitonov V.V."/>
            <person name="Jurka J."/>
            <person name="Genikhovich G."/>
            <person name="Grigoriev I.V."/>
            <person name="Lucas S.M."/>
            <person name="Steele R.E."/>
            <person name="Finnerty J.R."/>
            <person name="Technau U."/>
            <person name="Martindale M.Q."/>
            <person name="Rokhsar D.S."/>
        </authorList>
    </citation>
    <scope>NUCLEOTIDE SEQUENCE [LARGE SCALE GENOMIC DNA]</scope>
    <source>
        <strain evidence="3">CH2 X CH6</strain>
    </source>
</reference>
<dbReference type="AlphaFoldDB" id="A7SK90"/>
<dbReference type="Proteomes" id="UP000001593">
    <property type="component" value="Unassembled WGS sequence"/>
</dbReference>